<sequence>MAMASSPPRFVDSKILRIHLNVSSLMGPAHINMPQAHNSWVYPMDWSFITKTWDKWAPSNVGSSGQPLRAALLLNYDPTGPSRLLSTILKCEGMKADPVQLRQFVDFVNRGKLQMETFFIGPNQYMITSIHENWFSARCMDTLAPVGEGAIVMQTAAFILVALYVGSVGAGSRAVVVADQLAVQLSCRNL</sequence>
<protein>
    <submittedName>
        <fullName evidence="1">Uncharacterized protein</fullName>
    </submittedName>
</protein>
<gene>
    <name evidence="1" type="ORF">SAY86_029580</name>
</gene>
<dbReference type="AlphaFoldDB" id="A0AAN7R9S4"/>
<organism evidence="1 2">
    <name type="scientific">Trapa natans</name>
    <name type="common">Water chestnut</name>
    <dbReference type="NCBI Taxonomy" id="22666"/>
    <lineage>
        <taxon>Eukaryota</taxon>
        <taxon>Viridiplantae</taxon>
        <taxon>Streptophyta</taxon>
        <taxon>Embryophyta</taxon>
        <taxon>Tracheophyta</taxon>
        <taxon>Spermatophyta</taxon>
        <taxon>Magnoliopsida</taxon>
        <taxon>eudicotyledons</taxon>
        <taxon>Gunneridae</taxon>
        <taxon>Pentapetalae</taxon>
        <taxon>rosids</taxon>
        <taxon>malvids</taxon>
        <taxon>Myrtales</taxon>
        <taxon>Lythraceae</taxon>
        <taxon>Trapa</taxon>
    </lineage>
</organism>
<dbReference type="InterPro" id="IPR048278">
    <property type="entry name" value="PFN"/>
</dbReference>
<dbReference type="Proteomes" id="UP001346149">
    <property type="component" value="Unassembled WGS sequence"/>
</dbReference>
<reference evidence="1 2" key="1">
    <citation type="journal article" date="2023" name="Hortic Res">
        <title>Pangenome of water caltrop reveals structural variations and asymmetric subgenome divergence after allopolyploidization.</title>
        <authorList>
            <person name="Zhang X."/>
            <person name="Chen Y."/>
            <person name="Wang L."/>
            <person name="Yuan Y."/>
            <person name="Fang M."/>
            <person name="Shi L."/>
            <person name="Lu R."/>
            <person name="Comes H.P."/>
            <person name="Ma Y."/>
            <person name="Chen Y."/>
            <person name="Huang G."/>
            <person name="Zhou Y."/>
            <person name="Zheng Z."/>
            <person name="Qiu Y."/>
        </authorList>
    </citation>
    <scope>NUCLEOTIDE SEQUENCE [LARGE SCALE GENOMIC DNA]</scope>
    <source>
        <strain evidence="1">F231</strain>
    </source>
</reference>
<dbReference type="InterPro" id="IPR036140">
    <property type="entry name" value="PFN_sf"/>
</dbReference>
<keyword evidence="2" id="KW-1185">Reference proteome</keyword>
<dbReference type="GO" id="GO:0003779">
    <property type="term" value="F:actin binding"/>
    <property type="evidence" value="ECO:0007669"/>
    <property type="project" value="InterPro"/>
</dbReference>
<dbReference type="SUPFAM" id="SSF55770">
    <property type="entry name" value="Profilin (actin-binding protein)"/>
    <property type="match status" value="1"/>
</dbReference>
<comment type="caution">
    <text evidence="1">The sequence shown here is derived from an EMBL/GenBank/DDBJ whole genome shotgun (WGS) entry which is preliminary data.</text>
</comment>
<dbReference type="EMBL" id="JAXQNO010000006">
    <property type="protein sequence ID" value="KAK4797254.1"/>
    <property type="molecule type" value="Genomic_DNA"/>
</dbReference>
<dbReference type="PANTHER" id="PTHR36780">
    <property type="entry name" value="OS05G0241400 PROTEIN"/>
    <property type="match status" value="1"/>
</dbReference>
<accession>A0AAN7R9S4</accession>
<dbReference type="PANTHER" id="PTHR36780:SF1">
    <property type="entry name" value="PROFILIN"/>
    <property type="match status" value="1"/>
</dbReference>
<evidence type="ECO:0000313" key="2">
    <source>
        <dbReference type="Proteomes" id="UP001346149"/>
    </source>
</evidence>
<name>A0AAN7R9S4_TRANT</name>
<proteinExistence type="predicted"/>
<dbReference type="Pfam" id="PF00235">
    <property type="entry name" value="Profilin"/>
    <property type="match status" value="1"/>
</dbReference>
<evidence type="ECO:0000313" key="1">
    <source>
        <dbReference type="EMBL" id="KAK4797254.1"/>
    </source>
</evidence>
<dbReference type="Gene3D" id="3.30.450.30">
    <property type="entry name" value="Dynein light chain 2a, cytoplasmic"/>
    <property type="match status" value="1"/>
</dbReference>